<evidence type="ECO:0000256" key="2">
    <source>
        <dbReference type="ARBA" id="ARBA00006275"/>
    </source>
</evidence>
<keyword evidence="3" id="KW-0732">Signal</keyword>
<dbReference type="InterPro" id="IPR033985">
    <property type="entry name" value="SusD-like_N"/>
</dbReference>
<dbReference type="GO" id="GO:0009279">
    <property type="term" value="C:cell outer membrane"/>
    <property type="evidence" value="ECO:0007669"/>
    <property type="project" value="UniProtKB-SubCell"/>
</dbReference>
<dbReference type="Gene3D" id="1.10.3780.10">
    <property type="entry name" value="SusD-like"/>
    <property type="match status" value="1"/>
</dbReference>
<gene>
    <name evidence="8" type="ORF">SAMEA4412673_03586</name>
</gene>
<dbReference type="AlphaFoldDB" id="A0AAJ4XE76"/>
<dbReference type="CDD" id="cd08977">
    <property type="entry name" value="SusD"/>
    <property type="match status" value="1"/>
</dbReference>
<comment type="similarity">
    <text evidence="2">Belongs to the SusD family.</text>
</comment>
<dbReference type="SUPFAM" id="SSF48452">
    <property type="entry name" value="TPR-like"/>
    <property type="match status" value="1"/>
</dbReference>
<dbReference type="Gene3D" id="1.25.40.10">
    <property type="entry name" value="Tetratricopeptide repeat domain"/>
    <property type="match status" value="1"/>
</dbReference>
<dbReference type="Gene3D" id="1.25.40.390">
    <property type="match status" value="1"/>
</dbReference>
<dbReference type="Pfam" id="PF07980">
    <property type="entry name" value="SusD_RagB"/>
    <property type="match status" value="1"/>
</dbReference>
<evidence type="ECO:0000313" key="9">
    <source>
        <dbReference type="Proteomes" id="UP000215355"/>
    </source>
</evidence>
<proteinExistence type="inferred from homology"/>
<dbReference type="InterPro" id="IPR012944">
    <property type="entry name" value="SusD_RagB_dom"/>
</dbReference>
<protein>
    <submittedName>
        <fullName evidence="8">SusD family</fullName>
    </submittedName>
</protein>
<dbReference type="EMBL" id="LT906468">
    <property type="protein sequence ID" value="SNV60226.1"/>
    <property type="molecule type" value="Genomic_DNA"/>
</dbReference>
<comment type="subcellular location">
    <subcellularLocation>
        <location evidence="1">Cell outer membrane</location>
    </subcellularLocation>
</comment>
<evidence type="ECO:0000259" key="6">
    <source>
        <dbReference type="Pfam" id="PF07980"/>
    </source>
</evidence>
<dbReference type="PROSITE" id="PS51257">
    <property type="entry name" value="PROKAR_LIPOPROTEIN"/>
    <property type="match status" value="1"/>
</dbReference>
<feature type="domain" description="SusD-like N-terminal" evidence="7">
    <location>
        <begin position="166"/>
        <end position="257"/>
    </location>
</feature>
<reference evidence="8 9" key="1">
    <citation type="submission" date="2017-06" db="EMBL/GenBank/DDBJ databases">
        <authorList>
            <consortium name="Pathogen Informatics"/>
        </authorList>
    </citation>
    <scope>NUCLEOTIDE SEQUENCE [LARGE SCALE GENOMIC DNA]</scope>
    <source>
        <strain evidence="8 9">NCTC12149</strain>
    </source>
</reference>
<dbReference type="KEGG" id="smiz:4412673_03586"/>
<evidence type="ECO:0000256" key="5">
    <source>
        <dbReference type="ARBA" id="ARBA00023237"/>
    </source>
</evidence>
<organism evidence="8 9">
    <name type="scientific">Sphingobacterium mizutaii</name>
    <dbReference type="NCBI Taxonomy" id="1010"/>
    <lineage>
        <taxon>Bacteria</taxon>
        <taxon>Pseudomonadati</taxon>
        <taxon>Bacteroidota</taxon>
        <taxon>Sphingobacteriia</taxon>
        <taxon>Sphingobacteriales</taxon>
        <taxon>Sphingobacteriaceae</taxon>
        <taxon>Sphingobacterium</taxon>
    </lineage>
</organism>
<dbReference type="Proteomes" id="UP000215355">
    <property type="component" value="Chromosome 1"/>
</dbReference>
<keyword evidence="4" id="KW-0472">Membrane</keyword>
<name>A0AAJ4XE76_9SPHI</name>
<keyword evidence="5" id="KW-0998">Cell outer membrane</keyword>
<accession>A0AAJ4XE76</accession>
<dbReference type="InterPro" id="IPR011990">
    <property type="entry name" value="TPR-like_helical_dom_sf"/>
</dbReference>
<dbReference type="Pfam" id="PF14322">
    <property type="entry name" value="SusD-like_3"/>
    <property type="match status" value="1"/>
</dbReference>
<evidence type="ECO:0000259" key="7">
    <source>
        <dbReference type="Pfam" id="PF14322"/>
    </source>
</evidence>
<evidence type="ECO:0000256" key="1">
    <source>
        <dbReference type="ARBA" id="ARBA00004442"/>
    </source>
</evidence>
<evidence type="ECO:0000256" key="4">
    <source>
        <dbReference type="ARBA" id="ARBA00023136"/>
    </source>
</evidence>
<sequence length="543" mass="60562">MKIGKREKNSAMKRFNNFNYIILVFMAAIVMSCHKDLDLKPTNDVTADIVFKDAKGYKMAFARLYGSLTLTSSTGPNNSDLGGLDPGTSDFLRLFWNAQELTTDEAASAWLNDPGISGLDYLTFEDSNPMLRGLYTRCVYTVTLVNEFLRESTDEKLSSRGITAAEAEEIRVYRGEARFLRAFSYWVLLDLFGNPPFITEENGVGKEAPQQIMRPDLFDYVESELLAAADIMKAPRQNEYGRVDKSAAWALLARLYLNAEIYLGTGNAHYTEAITYAKQVIESGFSLKSNYAHLFYADNDKQNNEFIFYLPYDGTSTQNKGGTTYLLNAAIDASMDPTLFGIPGGGWAGNRVRDNIADIFGDWSGATDKRAMFHLNTSVEIEDISVYKQGLAVTKFRNVNQDNSVPNAAEGFITSIDFPLIRLPELYLIYAEAVLRGGSGGSTATALTYFNDLRERAYGNTSGNVATITLNDILDERVRELYWEGFRRTDLIRYGLFTGGNYLWPFKGGVLQGQAVPAYRNLFPLPAADLIANPNLDQNQGYN</sequence>
<evidence type="ECO:0000313" key="8">
    <source>
        <dbReference type="EMBL" id="SNV60226.1"/>
    </source>
</evidence>
<feature type="domain" description="RagB/SusD" evidence="6">
    <location>
        <begin position="289"/>
        <end position="542"/>
    </location>
</feature>
<evidence type="ECO:0000256" key="3">
    <source>
        <dbReference type="ARBA" id="ARBA00022729"/>
    </source>
</evidence>